<evidence type="ECO:0000313" key="7">
    <source>
        <dbReference type="Proteomes" id="UP000238956"/>
    </source>
</evidence>
<dbReference type="InterPro" id="IPR002698">
    <property type="entry name" value="FTHF_cligase"/>
</dbReference>
<protein>
    <recommendedName>
        <fullName evidence="5">5-formyltetrahydrofolate cyclo-ligase</fullName>
        <ecNumber evidence="5">6.3.3.2</ecNumber>
    </recommendedName>
</protein>
<accession>A0A2L0D1K7</accession>
<keyword evidence="5" id="KW-0479">Metal-binding</keyword>
<comment type="similarity">
    <text evidence="1 5">Belongs to the 5-formyltetrahydrofolate cyclo-ligase family.</text>
</comment>
<dbReference type="GO" id="GO:0030272">
    <property type="term" value="F:5-formyltetrahydrofolate cyclo-ligase activity"/>
    <property type="evidence" value="ECO:0007669"/>
    <property type="project" value="UniProtKB-EC"/>
</dbReference>
<dbReference type="InterPro" id="IPR024185">
    <property type="entry name" value="FTHF_cligase-like_sf"/>
</dbReference>
<dbReference type="AlphaFoldDB" id="A0A2L0D1K7"/>
<dbReference type="NCBIfam" id="TIGR02727">
    <property type="entry name" value="MTHFS_bact"/>
    <property type="match status" value="1"/>
</dbReference>
<dbReference type="KEGG" id="splr:C0J00_00130"/>
<dbReference type="PANTHER" id="PTHR23407">
    <property type="entry name" value="ATPASE INHIBITOR/5-FORMYLTETRAHYDROFOLATE CYCLO-LIGASE"/>
    <property type="match status" value="1"/>
</dbReference>
<reference evidence="6 7" key="1">
    <citation type="submission" date="2017-12" db="EMBL/GenBank/DDBJ databases">
        <authorList>
            <person name="Hurst M.R.H."/>
        </authorList>
    </citation>
    <scope>NUCLEOTIDE SEQUENCE [LARGE SCALE GENOMIC DNA]</scope>
    <source>
        <strain evidence="6 7">TH11417</strain>
    </source>
</reference>
<feature type="binding site" evidence="4">
    <location>
        <begin position="3"/>
        <end position="7"/>
    </location>
    <ligand>
        <name>ATP</name>
        <dbReference type="ChEBI" id="CHEBI:30616"/>
    </ligand>
</feature>
<dbReference type="RefSeq" id="WP_104967036.1">
    <property type="nucleotide sequence ID" value="NZ_CP025536.1"/>
</dbReference>
<dbReference type="GO" id="GO:0009396">
    <property type="term" value="P:folic acid-containing compound biosynthetic process"/>
    <property type="evidence" value="ECO:0007669"/>
    <property type="project" value="TreeGrafter"/>
</dbReference>
<evidence type="ECO:0000256" key="4">
    <source>
        <dbReference type="PIRSR" id="PIRSR006806-1"/>
    </source>
</evidence>
<dbReference type="GeneID" id="98392317"/>
<gene>
    <name evidence="6" type="ORF">C0J00_00130</name>
</gene>
<dbReference type="PANTHER" id="PTHR23407:SF1">
    <property type="entry name" value="5-FORMYLTETRAHYDROFOLATE CYCLO-LIGASE"/>
    <property type="match status" value="1"/>
</dbReference>
<dbReference type="SUPFAM" id="SSF100950">
    <property type="entry name" value="NagB/RpiA/CoA transferase-like"/>
    <property type="match status" value="1"/>
</dbReference>
<dbReference type="OrthoDB" id="9801938at2"/>
<organism evidence="6 7">
    <name type="scientific">Streptococcus pluranimalium</name>
    <dbReference type="NCBI Taxonomy" id="82348"/>
    <lineage>
        <taxon>Bacteria</taxon>
        <taxon>Bacillati</taxon>
        <taxon>Bacillota</taxon>
        <taxon>Bacilli</taxon>
        <taxon>Lactobacillales</taxon>
        <taxon>Streptococcaceae</taxon>
        <taxon>Streptococcus</taxon>
    </lineage>
</organism>
<keyword evidence="3 4" id="KW-0067">ATP-binding</keyword>
<comment type="cofactor">
    <cofactor evidence="5">
        <name>Mg(2+)</name>
        <dbReference type="ChEBI" id="CHEBI:18420"/>
    </cofactor>
</comment>
<comment type="catalytic activity">
    <reaction evidence="5">
        <text>(6S)-5-formyl-5,6,7,8-tetrahydrofolate + ATP = (6R)-5,10-methenyltetrahydrofolate + ADP + phosphate</text>
        <dbReference type="Rhea" id="RHEA:10488"/>
        <dbReference type="ChEBI" id="CHEBI:30616"/>
        <dbReference type="ChEBI" id="CHEBI:43474"/>
        <dbReference type="ChEBI" id="CHEBI:57455"/>
        <dbReference type="ChEBI" id="CHEBI:57457"/>
        <dbReference type="ChEBI" id="CHEBI:456216"/>
        <dbReference type="EC" id="6.3.3.2"/>
    </reaction>
</comment>
<dbReference type="GO" id="GO:0035999">
    <property type="term" value="P:tetrahydrofolate interconversion"/>
    <property type="evidence" value="ECO:0007669"/>
    <property type="project" value="TreeGrafter"/>
</dbReference>
<keyword evidence="7" id="KW-1185">Reference proteome</keyword>
<dbReference type="GO" id="GO:0046872">
    <property type="term" value="F:metal ion binding"/>
    <property type="evidence" value="ECO:0007669"/>
    <property type="project" value="UniProtKB-KW"/>
</dbReference>
<dbReference type="EMBL" id="CP025536">
    <property type="protein sequence ID" value="AUW95675.1"/>
    <property type="molecule type" value="Genomic_DNA"/>
</dbReference>
<evidence type="ECO:0000256" key="2">
    <source>
        <dbReference type="ARBA" id="ARBA00022741"/>
    </source>
</evidence>
<evidence type="ECO:0000256" key="1">
    <source>
        <dbReference type="ARBA" id="ARBA00010638"/>
    </source>
</evidence>
<sequence length="176" mass="20409">MSKEVQRQEMILKMKHFSKNSLQKNKIDTLLLEKLISTSYYHEARILATYLSMPHEFNTTPLITQAIKDKKTVVVPKTYPEGKMIFVKYDESQLRKTSFGLLEPISNLEVDKSCIDLIHVPGIVFSPDGYRIGYGAGYFDRYLADYSGNTISTIYSFQIQNFQKDTFDIPIRKLLY</sequence>
<feature type="binding site" evidence="4">
    <location>
        <position position="56"/>
    </location>
    <ligand>
        <name>substrate</name>
    </ligand>
</feature>
<name>A0A2L0D1K7_9STRE</name>
<evidence type="ECO:0000313" key="6">
    <source>
        <dbReference type="EMBL" id="AUW95675.1"/>
    </source>
</evidence>
<dbReference type="Proteomes" id="UP000238956">
    <property type="component" value="Chromosome"/>
</dbReference>
<keyword evidence="5" id="KW-0460">Magnesium</keyword>
<evidence type="ECO:0000256" key="5">
    <source>
        <dbReference type="RuleBase" id="RU361279"/>
    </source>
</evidence>
<evidence type="ECO:0000256" key="3">
    <source>
        <dbReference type="ARBA" id="ARBA00022840"/>
    </source>
</evidence>
<dbReference type="InterPro" id="IPR037171">
    <property type="entry name" value="NagB/RpiA_transferase-like"/>
</dbReference>
<dbReference type="Pfam" id="PF01812">
    <property type="entry name" value="5-FTHF_cyc-lig"/>
    <property type="match status" value="1"/>
</dbReference>
<keyword evidence="6" id="KW-0436">Ligase</keyword>
<dbReference type="PIRSF" id="PIRSF006806">
    <property type="entry name" value="FTHF_cligase"/>
    <property type="match status" value="1"/>
</dbReference>
<dbReference type="GO" id="GO:0005524">
    <property type="term" value="F:ATP binding"/>
    <property type="evidence" value="ECO:0007669"/>
    <property type="project" value="UniProtKB-KW"/>
</dbReference>
<keyword evidence="2 4" id="KW-0547">Nucleotide-binding</keyword>
<dbReference type="EC" id="6.3.3.2" evidence="5"/>
<dbReference type="Gene3D" id="3.40.50.10420">
    <property type="entry name" value="NagB/RpiA/CoA transferase-like"/>
    <property type="match status" value="1"/>
</dbReference>
<reference evidence="6 7" key="2">
    <citation type="submission" date="2018-02" db="EMBL/GenBank/DDBJ databases">
        <title>Whole genome sequencing analysis of Streptococcus pluranimalium isolated from cattle infected mastitis in China.</title>
        <authorList>
            <person name="Zhang J.-R."/>
            <person name="Hu G.-Z."/>
        </authorList>
    </citation>
    <scope>NUCLEOTIDE SEQUENCE [LARGE SCALE GENOMIC DNA]</scope>
    <source>
        <strain evidence="6 7">TH11417</strain>
    </source>
</reference>
<proteinExistence type="inferred from homology"/>
<feature type="binding site" evidence="4">
    <location>
        <position position="51"/>
    </location>
    <ligand>
        <name>substrate</name>
    </ligand>
</feature>